<proteinExistence type="predicted"/>
<organism evidence="2 3">
    <name type="scientific">Vicia faba</name>
    <name type="common">Broad bean</name>
    <name type="synonym">Faba vulgaris</name>
    <dbReference type="NCBI Taxonomy" id="3906"/>
    <lineage>
        <taxon>Eukaryota</taxon>
        <taxon>Viridiplantae</taxon>
        <taxon>Streptophyta</taxon>
        <taxon>Embryophyta</taxon>
        <taxon>Tracheophyta</taxon>
        <taxon>Spermatophyta</taxon>
        <taxon>Magnoliopsida</taxon>
        <taxon>eudicotyledons</taxon>
        <taxon>Gunneridae</taxon>
        <taxon>Pentapetalae</taxon>
        <taxon>rosids</taxon>
        <taxon>fabids</taxon>
        <taxon>Fabales</taxon>
        <taxon>Fabaceae</taxon>
        <taxon>Papilionoideae</taxon>
        <taxon>50 kb inversion clade</taxon>
        <taxon>NPAAA clade</taxon>
        <taxon>Hologalegina</taxon>
        <taxon>IRL clade</taxon>
        <taxon>Fabeae</taxon>
        <taxon>Vicia</taxon>
    </lineage>
</organism>
<reference evidence="2 3" key="1">
    <citation type="submission" date="2023-01" db="EMBL/GenBank/DDBJ databases">
        <authorList>
            <person name="Kreplak J."/>
        </authorList>
    </citation>
    <scope>NUCLEOTIDE SEQUENCE [LARGE SCALE GENOMIC DNA]</scope>
</reference>
<feature type="region of interest" description="Disordered" evidence="1">
    <location>
        <begin position="171"/>
        <end position="192"/>
    </location>
</feature>
<evidence type="ECO:0000313" key="3">
    <source>
        <dbReference type="Proteomes" id="UP001157006"/>
    </source>
</evidence>
<keyword evidence="3" id="KW-1185">Reference proteome</keyword>
<accession>A0AAV1AEM5</accession>
<dbReference type="AlphaFoldDB" id="A0AAV1AEM5"/>
<protein>
    <submittedName>
        <fullName evidence="2">Uncharacterized protein</fullName>
    </submittedName>
</protein>
<gene>
    <name evidence="2" type="ORF">VFH_IV069680</name>
</gene>
<evidence type="ECO:0000256" key="1">
    <source>
        <dbReference type="SAM" id="MobiDB-lite"/>
    </source>
</evidence>
<name>A0AAV1AEM5_VICFA</name>
<dbReference type="Proteomes" id="UP001157006">
    <property type="component" value="Chromosome 4"/>
</dbReference>
<sequence>MEIIQEIKKSTDHDQSLIHLEAYVMFFEINSNQVNLEDVGVHQQHDNNVIVQKSHFNRLYYNAKLFCEKEITRVSKGGKNVMNIPAEIVRKNFRADQTALSLIDLDKMEYYDCQILKGKKPHTEMYLKNGCWRESAERWLVELMYKHPKPDPELVQFTGGSASIVQSHTLGLQEQNRDNNAEENLTEDEEDYDVEDDDVEEIDMMHVDHDPMDNEVSARKGAEFRERLMNEVNRPYCEEECNRLDLAKQIDAAGDNLPKRGFFFWLTDEQVSHIACKNMKLKL</sequence>
<dbReference type="EMBL" id="OX451739">
    <property type="protein sequence ID" value="CAI8608138.1"/>
    <property type="molecule type" value="Genomic_DNA"/>
</dbReference>
<evidence type="ECO:0000313" key="2">
    <source>
        <dbReference type="EMBL" id="CAI8608138.1"/>
    </source>
</evidence>